<dbReference type="PANTHER" id="PTHR46599">
    <property type="entry name" value="PIGGYBAC TRANSPOSABLE ELEMENT-DERIVED PROTEIN 4"/>
    <property type="match status" value="1"/>
</dbReference>
<feature type="domain" description="PiggyBac transposable element-derived protein" evidence="2">
    <location>
        <begin position="72"/>
        <end position="201"/>
    </location>
</feature>
<dbReference type="Proteomes" id="UP000829291">
    <property type="component" value="Chromosome 3"/>
</dbReference>
<dbReference type="InParanoid" id="A0A6J0B9L6"/>
<dbReference type="Pfam" id="PF13843">
    <property type="entry name" value="DDE_Tnp_1_7"/>
    <property type="match status" value="1"/>
</dbReference>
<dbReference type="AlphaFoldDB" id="A0A6J0B9L6"/>
<feature type="region of interest" description="Disordered" evidence="1">
    <location>
        <begin position="1"/>
        <end position="44"/>
    </location>
</feature>
<reference evidence="4" key="1">
    <citation type="submission" date="2025-08" db="UniProtKB">
        <authorList>
            <consortium name="RefSeq"/>
        </authorList>
    </citation>
    <scope>IDENTIFICATION</scope>
    <source>
        <tissue evidence="4">Thorax and Abdomen</tissue>
    </source>
</reference>
<evidence type="ECO:0000313" key="4">
    <source>
        <dbReference type="RefSeq" id="XP_015511675.2"/>
    </source>
</evidence>
<evidence type="ECO:0000313" key="3">
    <source>
        <dbReference type="Proteomes" id="UP000829291"/>
    </source>
</evidence>
<keyword evidence="3" id="KW-1185">Reference proteome</keyword>
<name>A0A6J0B9L6_NEOLC</name>
<dbReference type="RefSeq" id="XP_015511675.2">
    <property type="nucleotide sequence ID" value="XM_015656189.2"/>
</dbReference>
<gene>
    <name evidence="4" type="primary">LOC107218347</name>
</gene>
<organism evidence="4">
    <name type="scientific">Neodiprion lecontei</name>
    <name type="common">Redheaded pine sawfly</name>
    <dbReference type="NCBI Taxonomy" id="441921"/>
    <lineage>
        <taxon>Eukaryota</taxon>
        <taxon>Metazoa</taxon>
        <taxon>Ecdysozoa</taxon>
        <taxon>Arthropoda</taxon>
        <taxon>Hexapoda</taxon>
        <taxon>Insecta</taxon>
        <taxon>Pterygota</taxon>
        <taxon>Neoptera</taxon>
        <taxon>Endopterygota</taxon>
        <taxon>Hymenoptera</taxon>
        <taxon>Tenthredinoidea</taxon>
        <taxon>Diprionidae</taxon>
        <taxon>Diprioninae</taxon>
        <taxon>Neodiprion</taxon>
    </lineage>
</organism>
<dbReference type="PANTHER" id="PTHR46599:SF3">
    <property type="entry name" value="PIGGYBAC TRANSPOSABLE ELEMENT-DERIVED PROTEIN 4"/>
    <property type="match status" value="1"/>
</dbReference>
<feature type="compositionally biased region" description="Acidic residues" evidence="1">
    <location>
        <begin position="17"/>
        <end position="38"/>
    </location>
</feature>
<dbReference type="KEGG" id="nlo:107218347"/>
<proteinExistence type="predicted"/>
<evidence type="ECO:0000259" key="2">
    <source>
        <dbReference type="Pfam" id="PF13843"/>
    </source>
</evidence>
<evidence type="ECO:0000256" key="1">
    <source>
        <dbReference type="SAM" id="MobiDB-lite"/>
    </source>
</evidence>
<dbReference type="GeneID" id="107218347"/>
<accession>A0A6J0B9L6</accession>
<protein>
    <submittedName>
        <fullName evidence="4">PiggyBac transposable element-derived protein 3-like</fullName>
    </submittedName>
</protein>
<sequence>MGRTRKRIVTDIPSDSESVDGLEDDDDGDDDTDNEEESNNLAIEKWKKATKTKDDLPFTEEFGPKLPDDIKTPLQIFLCLFPDELLDIIVAQTNLYAVQIKRKADPITKDELLIFLRLNILMGVKKLPSYRDYWSSNPELHDDYVASKMTITRFGFFLGNLHMADNNKEPTRTDPNFDRLYKIRPMLNKLNDTYKMHWGPSIEREKAESIGSLTYLYRLSKPLYSLQYKSPYESDYLEMQHL</sequence>
<dbReference type="OrthoDB" id="7698496at2759"/>
<dbReference type="InterPro" id="IPR029526">
    <property type="entry name" value="PGBD"/>
</dbReference>